<organism evidence="2 3">
    <name type="scientific">Apiospora arundinis</name>
    <dbReference type="NCBI Taxonomy" id="335852"/>
    <lineage>
        <taxon>Eukaryota</taxon>
        <taxon>Fungi</taxon>
        <taxon>Dikarya</taxon>
        <taxon>Ascomycota</taxon>
        <taxon>Pezizomycotina</taxon>
        <taxon>Sordariomycetes</taxon>
        <taxon>Xylariomycetidae</taxon>
        <taxon>Amphisphaeriales</taxon>
        <taxon>Apiosporaceae</taxon>
        <taxon>Apiospora</taxon>
    </lineage>
</organism>
<protein>
    <submittedName>
        <fullName evidence="2">Uncharacterized protein</fullName>
    </submittedName>
</protein>
<sequence>MGSDTSMGIASSDLFINPIIQATDMRSRKRSASVHGEEDQEGSISKHVKVEHEEADSPATVPKSSCPDGLINDNRQNAKAAEQEASLPSTMPEGTSIPAPSDDLDLTSVPEANLVNKQDPVAGTKENQPPMDLTTIAVPSSDFMENLDHYLEQAKNAIHSIDQLKKAHRNGNGPVGLMINDPRSPRNTMNAPLDTNPHETRLRSTELRDAKKEIRGDQKRIEEQDASSEKDKHTTQELKATIKKLRQRWQEAVTFPQKAKPNPLFSFALSEDIGDNDVMGPFTILKTRIEILADGCSSGGRKKKTAKAEFKVLFDRITPNWAEGYLGQRRCKKYFIEAVIWHKLMDAFLSHPLTILSKDMGTNLNDLHSELWLLKTRDAGKLQSYHSARLQMAELHLQVHGRNGRYLGEKKTAMENRARLVTDLTEMLRTYTDNISKHQEKFRDIVDEAVNLAYFMAMAKAHYAIRMGTALHVDNVHGFAFKPRSMKIIAAHVPGDKVVDLVVSPALVKSGTSEGVDYEKSLNILEKARVFCEGHAGAESDTE</sequence>
<proteinExistence type="predicted"/>
<reference evidence="2 3" key="1">
    <citation type="journal article" date="2024" name="IMA Fungus">
        <title>Apiospora arundinis, a panoply of carbohydrate-active enzymes and secondary metabolites.</title>
        <authorList>
            <person name="Sorensen T."/>
            <person name="Petersen C."/>
            <person name="Muurmann A.T."/>
            <person name="Christiansen J.V."/>
            <person name="Brundto M.L."/>
            <person name="Overgaard C.K."/>
            <person name="Boysen A.T."/>
            <person name="Wollenberg R.D."/>
            <person name="Larsen T.O."/>
            <person name="Sorensen J.L."/>
            <person name="Nielsen K.L."/>
            <person name="Sondergaard T.E."/>
        </authorList>
    </citation>
    <scope>NUCLEOTIDE SEQUENCE [LARGE SCALE GENOMIC DNA]</scope>
    <source>
        <strain evidence="2 3">AAU 773</strain>
    </source>
</reference>
<gene>
    <name evidence="2" type="ORF">PGQ11_014510</name>
</gene>
<comment type="caution">
    <text evidence="2">The sequence shown here is derived from an EMBL/GenBank/DDBJ whole genome shotgun (WGS) entry which is preliminary data.</text>
</comment>
<keyword evidence="3" id="KW-1185">Reference proteome</keyword>
<feature type="region of interest" description="Disordered" evidence="1">
    <location>
        <begin position="23"/>
        <end position="98"/>
    </location>
</feature>
<evidence type="ECO:0000313" key="3">
    <source>
        <dbReference type="Proteomes" id="UP001390339"/>
    </source>
</evidence>
<dbReference type="Proteomes" id="UP001390339">
    <property type="component" value="Unassembled WGS sequence"/>
</dbReference>
<accession>A0ABR2HSJ2</accession>
<feature type="region of interest" description="Disordered" evidence="1">
    <location>
        <begin position="176"/>
        <end position="236"/>
    </location>
</feature>
<evidence type="ECO:0000256" key="1">
    <source>
        <dbReference type="SAM" id="MobiDB-lite"/>
    </source>
</evidence>
<dbReference type="EMBL" id="JAPCWZ010000009">
    <property type="protein sequence ID" value="KAK8852031.1"/>
    <property type="molecule type" value="Genomic_DNA"/>
</dbReference>
<name>A0ABR2HSJ2_9PEZI</name>
<feature type="compositionally biased region" description="Basic and acidic residues" evidence="1">
    <location>
        <begin position="196"/>
        <end position="236"/>
    </location>
</feature>
<evidence type="ECO:0000313" key="2">
    <source>
        <dbReference type="EMBL" id="KAK8852031.1"/>
    </source>
</evidence>